<evidence type="ECO:0000313" key="2">
    <source>
        <dbReference type="Proteomes" id="UP000769766"/>
    </source>
</evidence>
<organism evidence="1 2">
    <name type="scientific">Tectimicrobiota bacterium</name>
    <dbReference type="NCBI Taxonomy" id="2528274"/>
    <lineage>
        <taxon>Bacteria</taxon>
        <taxon>Pseudomonadati</taxon>
        <taxon>Nitrospinota/Tectimicrobiota group</taxon>
        <taxon>Candidatus Tectimicrobiota</taxon>
    </lineage>
</organism>
<dbReference type="EMBL" id="JACPRF010000277">
    <property type="protein sequence ID" value="MBI2877048.1"/>
    <property type="molecule type" value="Genomic_DNA"/>
</dbReference>
<reference evidence="1" key="1">
    <citation type="submission" date="2020-07" db="EMBL/GenBank/DDBJ databases">
        <title>Huge and variable diversity of episymbiotic CPR bacteria and DPANN archaea in groundwater ecosystems.</title>
        <authorList>
            <person name="He C.Y."/>
            <person name="Keren R."/>
            <person name="Whittaker M."/>
            <person name="Farag I.F."/>
            <person name="Doudna J."/>
            <person name="Cate J.H.D."/>
            <person name="Banfield J.F."/>
        </authorList>
    </citation>
    <scope>NUCLEOTIDE SEQUENCE</scope>
    <source>
        <strain evidence="1">NC_groundwater_672_Ag_B-0.1um_62_36</strain>
    </source>
</reference>
<proteinExistence type="predicted"/>
<sequence>MALKVEEPTLNPVSSRCSLCHESYAPYPTRAWLHLGKWRIGEICPDCLETGPRGAALKMRAWAEELRTSAEETDLLAHEIEAIPEEQWPSRESLQEPPDELDELFLMGWRRVLTAQKVGQEILTD</sequence>
<evidence type="ECO:0000313" key="1">
    <source>
        <dbReference type="EMBL" id="MBI2877048.1"/>
    </source>
</evidence>
<gene>
    <name evidence="1" type="ORF">HYY20_09220</name>
</gene>
<dbReference type="AlphaFoldDB" id="A0A932FX05"/>
<accession>A0A932FX05</accession>
<comment type="caution">
    <text evidence="1">The sequence shown here is derived from an EMBL/GenBank/DDBJ whole genome shotgun (WGS) entry which is preliminary data.</text>
</comment>
<dbReference type="Proteomes" id="UP000769766">
    <property type="component" value="Unassembled WGS sequence"/>
</dbReference>
<protein>
    <submittedName>
        <fullName evidence="1">Uncharacterized protein</fullName>
    </submittedName>
</protein>
<name>A0A932FX05_UNCTE</name>